<dbReference type="EMBL" id="LJIG01016377">
    <property type="protein sequence ID" value="KRT80783.1"/>
    <property type="molecule type" value="Genomic_DNA"/>
</dbReference>
<dbReference type="SMART" id="SM00494">
    <property type="entry name" value="ChtBD2"/>
    <property type="match status" value="1"/>
</dbReference>
<dbReference type="PANTHER" id="PTHR22933">
    <property type="entry name" value="FI18007P1-RELATED"/>
    <property type="match status" value="1"/>
</dbReference>
<dbReference type="AlphaFoldDB" id="A0A0T6AZZ5"/>
<dbReference type="GO" id="GO:0008061">
    <property type="term" value="F:chitin binding"/>
    <property type="evidence" value="ECO:0007669"/>
    <property type="project" value="InterPro"/>
</dbReference>
<feature type="non-terminal residue" evidence="3">
    <location>
        <position position="158"/>
    </location>
</feature>
<gene>
    <name evidence="3" type="ORF">AMK59_5849</name>
</gene>
<dbReference type="Proteomes" id="UP000051574">
    <property type="component" value="Unassembled WGS sequence"/>
</dbReference>
<keyword evidence="4" id="KW-1185">Reference proteome</keyword>
<organism evidence="3 4">
    <name type="scientific">Oryctes borbonicus</name>
    <dbReference type="NCBI Taxonomy" id="1629725"/>
    <lineage>
        <taxon>Eukaryota</taxon>
        <taxon>Metazoa</taxon>
        <taxon>Ecdysozoa</taxon>
        <taxon>Arthropoda</taxon>
        <taxon>Hexapoda</taxon>
        <taxon>Insecta</taxon>
        <taxon>Pterygota</taxon>
        <taxon>Neoptera</taxon>
        <taxon>Endopterygota</taxon>
        <taxon>Coleoptera</taxon>
        <taxon>Polyphaga</taxon>
        <taxon>Scarabaeiformia</taxon>
        <taxon>Scarabaeidae</taxon>
        <taxon>Dynastinae</taxon>
        <taxon>Oryctes</taxon>
    </lineage>
</organism>
<dbReference type="Gene3D" id="2.170.140.10">
    <property type="entry name" value="Chitin binding domain"/>
    <property type="match status" value="1"/>
</dbReference>
<dbReference type="OrthoDB" id="10052888at2759"/>
<feature type="compositionally biased region" description="Basic and acidic residues" evidence="1">
    <location>
        <begin position="125"/>
        <end position="136"/>
    </location>
</feature>
<dbReference type="PANTHER" id="PTHR22933:SF42">
    <property type="entry name" value="FI18455P1-RELATED"/>
    <property type="match status" value="1"/>
</dbReference>
<reference evidence="3 4" key="1">
    <citation type="submission" date="2015-09" db="EMBL/GenBank/DDBJ databases">
        <title>Draft genome of the scarab beetle Oryctes borbonicus.</title>
        <authorList>
            <person name="Meyer J.M."/>
            <person name="Markov G.V."/>
            <person name="Baskaran P."/>
            <person name="Herrmann M."/>
            <person name="Sommer R.J."/>
            <person name="Roedelsperger C."/>
        </authorList>
    </citation>
    <scope>NUCLEOTIDE SEQUENCE [LARGE SCALE GENOMIC DNA]</scope>
    <source>
        <strain evidence="3">OB123</strain>
        <tissue evidence="3">Whole animal</tissue>
    </source>
</reference>
<proteinExistence type="predicted"/>
<dbReference type="Pfam" id="PF01607">
    <property type="entry name" value="CBM_14"/>
    <property type="match status" value="1"/>
</dbReference>
<sequence length="158" mass="18119">IIFYAIYNRRPITAAALSTQHNGNGDDLVYYQGVQGKPGVDFPVYARIPKTSFSCKKVESGYYADLETSCQVFHICNGGAKISFLCPNGTIFQQSDLICEWWFKVNCTSSPSFYSESAEQLREETWKRKNYRKSESNRNTPRKKPPPEQSNDRRNEIP</sequence>
<name>A0A0T6AZZ5_9SCAR</name>
<dbReference type="InterPro" id="IPR052976">
    <property type="entry name" value="Scoloptoxin-like"/>
</dbReference>
<dbReference type="GO" id="GO:0005576">
    <property type="term" value="C:extracellular region"/>
    <property type="evidence" value="ECO:0007669"/>
    <property type="project" value="InterPro"/>
</dbReference>
<comment type="caution">
    <text evidence="3">The sequence shown here is derived from an EMBL/GenBank/DDBJ whole genome shotgun (WGS) entry which is preliminary data.</text>
</comment>
<evidence type="ECO:0000256" key="1">
    <source>
        <dbReference type="SAM" id="MobiDB-lite"/>
    </source>
</evidence>
<feature type="domain" description="Chitin-binding type-2" evidence="2">
    <location>
        <begin position="52"/>
        <end position="109"/>
    </location>
</feature>
<protein>
    <submittedName>
        <fullName evidence="3">Carbohydrate-binding protein</fullName>
    </submittedName>
</protein>
<feature type="non-terminal residue" evidence="3">
    <location>
        <position position="1"/>
    </location>
</feature>
<dbReference type="SUPFAM" id="SSF57625">
    <property type="entry name" value="Invertebrate chitin-binding proteins"/>
    <property type="match status" value="1"/>
</dbReference>
<dbReference type="PROSITE" id="PS50940">
    <property type="entry name" value="CHIT_BIND_II"/>
    <property type="match status" value="1"/>
</dbReference>
<feature type="region of interest" description="Disordered" evidence="1">
    <location>
        <begin position="125"/>
        <end position="158"/>
    </location>
</feature>
<dbReference type="InterPro" id="IPR036508">
    <property type="entry name" value="Chitin-bd_dom_sf"/>
</dbReference>
<accession>A0A0T6AZZ5</accession>
<dbReference type="InterPro" id="IPR002557">
    <property type="entry name" value="Chitin-bd_dom"/>
</dbReference>
<evidence type="ECO:0000313" key="3">
    <source>
        <dbReference type="EMBL" id="KRT80783.1"/>
    </source>
</evidence>
<evidence type="ECO:0000259" key="2">
    <source>
        <dbReference type="PROSITE" id="PS50940"/>
    </source>
</evidence>
<evidence type="ECO:0000313" key="4">
    <source>
        <dbReference type="Proteomes" id="UP000051574"/>
    </source>
</evidence>